<dbReference type="Proteomes" id="UP001165083">
    <property type="component" value="Unassembled WGS sequence"/>
</dbReference>
<name>A0A9W6XJF7_9STRA</name>
<keyword evidence="2" id="KW-1185">Reference proteome</keyword>
<proteinExistence type="predicted"/>
<organism evidence="1 2">
    <name type="scientific">Phytophthora lilii</name>
    <dbReference type="NCBI Taxonomy" id="2077276"/>
    <lineage>
        <taxon>Eukaryota</taxon>
        <taxon>Sar</taxon>
        <taxon>Stramenopiles</taxon>
        <taxon>Oomycota</taxon>
        <taxon>Peronosporomycetes</taxon>
        <taxon>Peronosporales</taxon>
        <taxon>Peronosporaceae</taxon>
        <taxon>Phytophthora</taxon>
    </lineage>
</organism>
<reference evidence="1" key="1">
    <citation type="submission" date="2023-04" db="EMBL/GenBank/DDBJ databases">
        <title>Phytophthora lilii NBRC 32176.</title>
        <authorList>
            <person name="Ichikawa N."/>
            <person name="Sato H."/>
            <person name="Tonouchi N."/>
        </authorList>
    </citation>
    <scope>NUCLEOTIDE SEQUENCE</scope>
    <source>
        <strain evidence="1">NBRC 32176</strain>
    </source>
</reference>
<sequence length="73" mass="8249">MGHFSKFIPAGSKRIEFPKTKTLNGLEDVHAVVASAFDADSDFASVRLQNDSVRGSVWLNHFFFDMESKENDR</sequence>
<protein>
    <submittedName>
        <fullName evidence="1">Unnamed protein product</fullName>
    </submittedName>
</protein>
<evidence type="ECO:0000313" key="1">
    <source>
        <dbReference type="EMBL" id="GMF39685.1"/>
    </source>
</evidence>
<dbReference type="AlphaFoldDB" id="A0A9W6XJF7"/>
<evidence type="ECO:0000313" key="2">
    <source>
        <dbReference type="Proteomes" id="UP001165083"/>
    </source>
</evidence>
<comment type="caution">
    <text evidence="1">The sequence shown here is derived from an EMBL/GenBank/DDBJ whole genome shotgun (WGS) entry which is preliminary data.</text>
</comment>
<gene>
    <name evidence="1" type="ORF">Plil01_001636800</name>
</gene>
<dbReference type="EMBL" id="BSXW01001876">
    <property type="protein sequence ID" value="GMF39685.1"/>
    <property type="molecule type" value="Genomic_DNA"/>
</dbReference>
<accession>A0A9W6XJF7</accession>